<proteinExistence type="predicted"/>
<dbReference type="InterPro" id="IPR020843">
    <property type="entry name" value="ER"/>
</dbReference>
<feature type="domain" description="Enoyl reductase (ER)" evidence="2">
    <location>
        <begin position="17"/>
        <end position="346"/>
    </location>
</feature>
<dbReference type="SUPFAM" id="SSF50129">
    <property type="entry name" value="GroES-like"/>
    <property type="match status" value="1"/>
</dbReference>
<dbReference type="Pfam" id="PF08240">
    <property type="entry name" value="ADH_N"/>
    <property type="match status" value="1"/>
</dbReference>
<dbReference type="Proteomes" id="UP000217838">
    <property type="component" value="Unassembled WGS sequence"/>
</dbReference>
<dbReference type="InterPro" id="IPR051603">
    <property type="entry name" value="Zinc-ADH_QOR/CCCR"/>
</dbReference>
<reference evidence="4" key="1">
    <citation type="submission" date="2017-08" db="EMBL/GenBank/DDBJ databases">
        <title>A dynamic microbial community with high functional redundancy inhabits the cold, oxic subseafloor aquifer.</title>
        <authorList>
            <person name="Tully B.J."/>
            <person name="Wheat C.G."/>
            <person name="Glazer B.T."/>
            <person name="Huber J.A."/>
        </authorList>
    </citation>
    <scope>NUCLEOTIDE SEQUENCE [LARGE SCALE GENOMIC DNA]</scope>
</reference>
<dbReference type="InterPro" id="IPR011032">
    <property type="entry name" value="GroES-like_sf"/>
</dbReference>
<sequence length="351" mass="37391">MTETTKKMKAIVIEEFGGFDVLKYEEIDIPKPQVGHVLVKVLAAGVNRFDHYIREGTVISELSFPHILGSDAAGEVAELGEGVTGFEIGERILVAPGYPQKEDEINVRPTISAPSFALPGLHVSGTYAQYMEVPAYAVIKDNTGLQPEEVATLPVVLATAVHALKQIGEVKAGDKVLIHSGASGSGSMQIQVAKAIGADVATTVRSDAKSEVARKAGADLVINTSNEDLVERVKQWSGGQGADVIIDNLAGDVLAKSIEAARPMGIIVAFGFAAGPEVKFDIRSLFFTQKEVRGSMASDTEDLEFGLELVRQGKIKAVIDCILPLSQAREAHRLIANNEVAGNIVLLPWAN</sequence>
<dbReference type="Gene3D" id="3.90.180.10">
    <property type="entry name" value="Medium-chain alcohol dehydrogenases, catalytic domain"/>
    <property type="match status" value="1"/>
</dbReference>
<dbReference type="Pfam" id="PF00107">
    <property type="entry name" value="ADH_zinc_N"/>
    <property type="match status" value="1"/>
</dbReference>
<dbReference type="InterPro" id="IPR013149">
    <property type="entry name" value="ADH-like_C"/>
</dbReference>
<evidence type="ECO:0000313" key="3">
    <source>
        <dbReference type="EMBL" id="PCI92805.1"/>
    </source>
</evidence>
<dbReference type="SUPFAM" id="SSF51735">
    <property type="entry name" value="NAD(P)-binding Rossmann-fold domains"/>
    <property type="match status" value="1"/>
</dbReference>
<dbReference type="InterPro" id="IPR036291">
    <property type="entry name" value="NAD(P)-bd_dom_sf"/>
</dbReference>
<name>A0A2A4YER4_UNCAE</name>
<evidence type="ECO:0000259" key="2">
    <source>
        <dbReference type="SMART" id="SM00829"/>
    </source>
</evidence>
<dbReference type="PANTHER" id="PTHR44154">
    <property type="entry name" value="QUINONE OXIDOREDUCTASE"/>
    <property type="match status" value="1"/>
</dbReference>
<evidence type="ECO:0000313" key="4">
    <source>
        <dbReference type="Proteomes" id="UP000217838"/>
    </source>
</evidence>
<gene>
    <name evidence="3" type="ORF">COB11_06520</name>
</gene>
<dbReference type="SMART" id="SM00829">
    <property type="entry name" value="PKS_ER"/>
    <property type="match status" value="1"/>
</dbReference>
<comment type="caution">
    <text evidence="3">The sequence shown here is derived from an EMBL/GenBank/DDBJ whole genome shotgun (WGS) entry which is preliminary data.</text>
</comment>
<organism evidence="3 4">
    <name type="scientific">Aerophobetes bacterium</name>
    <dbReference type="NCBI Taxonomy" id="2030807"/>
    <lineage>
        <taxon>Bacteria</taxon>
        <taxon>Candidatus Aerophobota</taxon>
    </lineage>
</organism>
<dbReference type="PANTHER" id="PTHR44154:SF1">
    <property type="entry name" value="QUINONE OXIDOREDUCTASE"/>
    <property type="match status" value="1"/>
</dbReference>
<dbReference type="EMBL" id="NVUU01000084">
    <property type="protein sequence ID" value="PCI92805.1"/>
    <property type="molecule type" value="Genomic_DNA"/>
</dbReference>
<accession>A0A2A4YER4</accession>
<keyword evidence="1" id="KW-0521">NADP</keyword>
<dbReference type="AlphaFoldDB" id="A0A2A4YER4"/>
<protein>
    <recommendedName>
        <fullName evidence="2">Enoyl reductase (ER) domain-containing protein</fullName>
    </recommendedName>
</protein>
<dbReference type="GO" id="GO:0016491">
    <property type="term" value="F:oxidoreductase activity"/>
    <property type="evidence" value="ECO:0007669"/>
    <property type="project" value="InterPro"/>
</dbReference>
<evidence type="ECO:0000256" key="1">
    <source>
        <dbReference type="ARBA" id="ARBA00022857"/>
    </source>
</evidence>
<dbReference type="InterPro" id="IPR013154">
    <property type="entry name" value="ADH-like_N"/>
</dbReference>